<keyword evidence="2" id="KW-1185">Reference proteome</keyword>
<dbReference type="EMBL" id="SPUK01000002">
    <property type="protein sequence ID" value="TQV99549.1"/>
    <property type="molecule type" value="Genomic_DNA"/>
</dbReference>
<evidence type="ECO:0000313" key="2">
    <source>
        <dbReference type="Proteomes" id="UP000315783"/>
    </source>
</evidence>
<evidence type="ECO:0000313" key="1">
    <source>
        <dbReference type="EMBL" id="TQV99549.1"/>
    </source>
</evidence>
<dbReference type="AlphaFoldDB" id="A0A545VD58"/>
<accession>A0A545VD58</accession>
<comment type="caution">
    <text evidence="1">The sequence shown here is derived from an EMBL/GenBank/DDBJ whole genome shotgun (WGS) entry which is preliminary data.</text>
</comment>
<reference evidence="1 2" key="1">
    <citation type="journal article" date="2019" name="Appl. Microbiol. Biotechnol.">
        <title>Genome sequence of Isaria javanica and comparative genome analysis insights into family S53 peptidase evolution in fungal entomopathogens.</title>
        <authorList>
            <person name="Lin R."/>
            <person name="Zhang X."/>
            <person name="Xin B."/>
            <person name="Zou M."/>
            <person name="Gao Y."/>
            <person name="Qin F."/>
            <person name="Hu Q."/>
            <person name="Xie B."/>
            <person name="Cheng X."/>
        </authorList>
    </citation>
    <scope>NUCLEOTIDE SEQUENCE [LARGE SCALE GENOMIC DNA]</scope>
    <source>
        <strain evidence="1 2">IJ1G</strain>
    </source>
</reference>
<organism evidence="1 2">
    <name type="scientific">Cordyceps javanica</name>
    <dbReference type="NCBI Taxonomy" id="43265"/>
    <lineage>
        <taxon>Eukaryota</taxon>
        <taxon>Fungi</taxon>
        <taxon>Dikarya</taxon>
        <taxon>Ascomycota</taxon>
        <taxon>Pezizomycotina</taxon>
        <taxon>Sordariomycetes</taxon>
        <taxon>Hypocreomycetidae</taxon>
        <taxon>Hypocreales</taxon>
        <taxon>Cordycipitaceae</taxon>
        <taxon>Cordyceps</taxon>
    </lineage>
</organism>
<protein>
    <submittedName>
        <fullName evidence="1">Uncharacterized protein</fullName>
    </submittedName>
</protein>
<proteinExistence type="predicted"/>
<sequence length="199" mass="21942">MVASMQAGCLPLAASSQGSEWQLTEYGVQLTGFPGSQARSMLFPSSFHSATWYAALRSWLTKSYICRRSVLIWRFVMMEKWRQPPTTLHPSAISADSMVSSLQVGLCEVPAPTSHPQPWDCNMLAGSDGSRTRRGVMTRITPYRRTLMLFVTSAAGIPGLRFASTPPHSWLVFWPCSKASPVSACNGPALPNQRRHSHS</sequence>
<gene>
    <name evidence="1" type="ORF">IF1G_01764</name>
</gene>
<dbReference type="Proteomes" id="UP000315783">
    <property type="component" value="Unassembled WGS sequence"/>
</dbReference>
<name>A0A545VD58_9HYPO</name>